<dbReference type="HOGENOM" id="CLU_2068848_0_0_5"/>
<dbReference type="EMBL" id="CP008941">
    <property type="protein sequence ID" value="AIK96668.1"/>
    <property type="molecule type" value="Genomic_DNA"/>
</dbReference>
<feature type="compositionally biased region" description="Basic and acidic residues" evidence="1">
    <location>
        <begin position="101"/>
        <end position="110"/>
    </location>
</feature>
<dbReference type="KEGG" id="paca:ID47_07965"/>
<feature type="signal peptide" evidence="2">
    <location>
        <begin position="1"/>
        <end position="20"/>
    </location>
</feature>
<evidence type="ECO:0000256" key="1">
    <source>
        <dbReference type="SAM" id="MobiDB-lite"/>
    </source>
</evidence>
<evidence type="ECO:0000313" key="4">
    <source>
        <dbReference type="Proteomes" id="UP000028926"/>
    </source>
</evidence>
<organism evidence="3 4">
    <name type="scientific">Candidatus Odyssella acanthamoebae</name>
    <dbReference type="NCBI Taxonomy" id="91604"/>
    <lineage>
        <taxon>Bacteria</taxon>
        <taxon>Pseudomonadati</taxon>
        <taxon>Pseudomonadota</taxon>
        <taxon>Alphaproteobacteria</taxon>
        <taxon>Holosporales</taxon>
        <taxon>Candidatus Paracaedibacteraceae</taxon>
        <taxon>Candidatus Odyssella</taxon>
    </lineage>
</organism>
<name>A0A077AYF9_9PROT</name>
<accession>A0A077AYF9</accession>
<sequence length="118" mass="13182">MKKFTLLAVALFSSVGIAQAQAEKSDMVTTLKIQAWGGNQPAWDITGNRRCIKNINYTSSAEAKWQNIGTPSEAPRYNFEVTHTPACNATITFHWDGSPNDNDHRSDSFARVEMGQYR</sequence>
<dbReference type="Proteomes" id="UP000028926">
    <property type="component" value="Chromosome"/>
</dbReference>
<evidence type="ECO:0000313" key="3">
    <source>
        <dbReference type="EMBL" id="AIK96668.1"/>
    </source>
</evidence>
<keyword evidence="2" id="KW-0732">Signal</keyword>
<feature type="region of interest" description="Disordered" evidence="1">
    <location>
        <begin position="96"/>
        <end position="118"/>
    </location>
</feature>
<reference evidence="3 4" key="1">
    <citation type="submission" date="2014-07" db="EMBL/GenBank/DDBJ databases">
        <title>Comparative genomic insights into amoeba endosymbionts belonging to the families of Holosporaceae and Candidatus Midichloriaceae within Rickettsiales.</title>
        <authorList>
            <person name="Wang Z."/>
            <person name="Wu M."/>
        </authorList>
    </citation>
    <scope>NUCLEOTIDE SEQUENCE [LARGE SCALE GENOMIC DNA]</scope>
    <source>
        <strain evidence="3">PRA3</strain>
    </source>
</reference>
<dbReference type="AlphaFoldDB" id="A0A077AYF9"/>
<evidence type="ECO:0000256" key="2">
    <source>
        <dbReference type="SAM" id="SignalP"/>
    </source>
</evidence>
<dbReference type="eggNOG" id="ENOG50301S4">
    <property type="taxonomic scope" value="Bacteria"/>
</dbReference>
<keyword evidence="4" id="KW-1185">Reference proteome</keyword>
<dbReference type="RefSeq" id="WP_038465269.1">
    <property type="nucleotide sequence ID" value="NZ_CP008941.1"/>
</dbReference>
<gene>
    <name evidence="3" type="ORF">ID47_07965</name>
</gene>
<proteinExistence type="predicted"/>
<feature type="chain" id="PRO_5001717483" evidence="2">
    <location>
        <begin position="21"/>
        <end position="118"/>
    </location>
</feature>
<protein>
    <submittedName>
        <fullName evidence="3">Uncharacterized protein</fullName>
    </submittedName>
</protein>
<dbReference type="OrthoDB" id="9845589at2"/>